<keyword evidence="3" id="KW-1185">Reference proteome</keyword>
<organism evidence="2 3">
    <name type="scientific">Kaistia dalseonensis</name>
    <dbReference type="NCBI Taxonomy" id="410840"/>
    <lineage>
        <taxon>Bacteria</taxon>
        <taxon>Pseudomonadati</taxon>
        <taxon>Pseudomonadota</taxon>
        <taxon>Alphaproteobacteria</taxon>
        <taxon>Hyphomicrobiales</taxon>
        <taxon>Kaistiaceae</taxon>
        <taxon>Kaistia</taxon>
    </lineage>
</organism>
<sequence>MSDRDSHKKTGESPQNASTAKPGHPKSRDARAERLAAALRANLGRRKAAVRAQSQDVTADEPGEDEA</sequence>
<evidence type="ECO:0000313" key="2">
    <source>
        <dbReference type="EMBL" id="MDQ0438426.1"/>
    </source>
</evidence>
<name>A0ABU0H7Z3_9HYPH</name>
<dbReference type="EMBL" id="JAUSVO010000004">
    <property type="protein sequence ID" value="MDQ0438426.1"/>
    <property type="molecule type" value="Genomic_DNA"/>
</dbReference>
<dbReference type="Proteomes" id="UP001241603">
    <property type="component" value="Unassembled WGS sequence"/>
</dbReference>
<feature type="compositionally biased region" description="Basic and acidic residues" evidence="1">
    <location>
        <begin position="1"/>
        <end position="11"/>
    </location>
</feature>
<evidence type="ECO:0000256" key="1">
    <source>
        <dbReference type="SAM" id="MobiDB-lite"/>
    </source>
</evidence>
<protein>
    <submittedName>
        <fullName evidence="2">Uncharacterized protein</fullName>
    </submittedName>
</protein>
<proteinExistence type="predicted"/>
<dbReference type="RefSeq" id="WP_266349350.1">
    <property type="nucleotide sequence ID" value="NZ_JAPKNG010000004.1"/>
</dbReference>
<gene>
    <name evidence="2" type="ORF">QO014_002821</name>
</gene>
<feature type="compositionally biased region" description="Acidic residues" evidence="1">
    <location>
        <begin position="58"/>
        <end position="67"/>
    </location>
</feature>
<accession>A0ABU0H7Z3</accession>
<feature type="region of interest" description="Disordered" evidence="1">
    <location>
        <begin position="1"/>
        <end position="67"/>
    </location>
</feature>
<evidence type="ECO:0000313" key="3">
    <source>
        <dbReference type="Proteomes" id="UP001241603"/>
    </source>
</evidence>
<reference evidence="2 3" key="1">
    <citation type="submission" date="2023-07" db="EMBL/GenBank/DDBJ databases">
        <title>Genomic Encyclopedia of Type Strains, Phase IV (KMG-IV): sequencing the most valuable type-strain genomes for metagenomic binning, comparative biology and taxonomic classification.</title>
        <authorList>
            <person name="Goeker M."/>
        </authorList>
    </citation>
    <scope>NUCLEOTIDE SEQUENCE [LARGE SCALE GENOMIC DNA]</scope>
    <source>
        <strain evidence="2 3">B6-8</strain>
    </source>
</reference>
<comment type="caution">
    <text evidence="2">The sequence shown here is derived from an EMBL/GenBank/DDBJ whole genome shotgun (WGS) entry which is preliminary data.</text>
</comment>